<dbReference type="AlphaFoldDB" id="A0A4Y2FEC3"/>
<name>A0A4Y2FEC3_ARAVE</name>
<feature type="compositionally biased region" description="Basic and acidic residues" evidence="1">
    <location>
        <begin position="79"/>
        <end position="99"/>
    </location>
</feature>
<dbReference type="Proteomes" id="UP000499080">
    <property type="component" value="Unassembled WGS sequence"/>
</dbReference>
<organism evidence="2 3">
    <name type="scientific">Araneus ventricosus</name>
    <name type="common">Orbweaver spider</name>
    <name type="synonym">Epeira ventricosa</name>
    <dbReference type="NCBI Taxonomy" id="182803"/>
    <lineage>
        <taxon>Eukaryota</taxon>
        <taxon>Metazoa</taxon>
        <taxon>Ecdysozoa</taxon>
        <taxon>Arthropoda</taxon>
        <taxon>Chelicerata</taxon>
        <taxon>Arachnida</taxon>
        <taxon>Araneae</taxon>
        <taxon>Araneomorphae</taxon>
        <taxon>Entelegynae</taxon>
        <taxon>Araneoidea</taxon>
        <taxon>Araneidae</taxon>
        <taxon>Araneus</taxon>
    </lineage>
</organism>
<evidence type="ECO:0000313" key="3">
    <source>
        <dbReference type="Proteomes" id="UP000499080"/>
    </source>
</evidence>
<gene>
    <name evidence="2" type="ORF">AVEN_71496_1</name>
</gene>
<dbReference type="EMBL" id="BGPR01000873">
    <property type="protein sequence ID" value="GBM38599.1"/>
    <property type="molecule type" value="Genomic_DNA"/>
</dbReference>
<feature type="region of interest" description="Disordered" evidence="1">
    <location>
        <begin position="18"/>
        <end position="110"/>
    </location>
</feature>
<evidence type="ECO:0000313" key="2">
    <source>
        <dbReference type="EMBL" id="GBM38599.1"/>
    </source>
</evidence>
<protein>
    <submittedName>
        <fullName evidence="2">Uncharacterized protein</fullName>
    </submittedName>
</protein>
<dbReference type="PANTHER" id="PTHR38338:SF1">
    <property type="entry name" value="AGAP013079-PA"/>
    <property type="match status" value="1"/>
</dbReference>
<keyword evidence="3" id="KW-1185">Reference proteome</keyword>
<feature type="compositionally biased region" description="Low complexity" evidence="1">
    <location>
        <begin position="30"/>
        <end position="53"/>
    </location>
</feature>
<reference evidence="2 3" key="1">
    <citation type="journal article" date="2019" name="Sci. Rep.">
        <title>Orb-weaving spider Araneus ventricosus genome elucidates the spidroin gene catalogue.</title>
        <authorList>
            <person name="Kono N."/>
            <person name="Nakamura H."/>
            <person name="Ohtoshi R."/>
            <person name="Moran D.A.P."/>
            <person name="Shinohara A."/>
            <person name="Yoshida Y."/>
            <person name="Fujiwara M."/>
            <person name="Mori M."/>
            <person name="Tomita M."/>
            <person name="Arakawa K."/>
        </authorList>
    </citation>
    <scope>NUCLEOTIDE SEQUENCE [LARGE SCALE GENOMIC DNA]</scope>
</reference>
<feature type="compositionally biased region" description="Polar residues" evidence="1">
    <location>
        <begin position="59"/>
        <end position="73"/>
    </location>
</feature>
<evidence type="ECO:0000256" key="1">
    <source>
        <dbReference type="SAM" id="MobiDB-lite"/>
    </source>
</evidence>
<proteinExistence type="predicted"/>
<comment type="caution">
    <text evidence="2">The sequence shown here is derived from an EMBL/GenBank/DDBJ whole genome shotgun (WGS) entry which is preliminary data.</text>
</comment>
<dbReference type="OrthoDB" id="6357957at2759"/>
<accession>A0A4Y2FEC3</accession>
<dbReference type="PANTHER" id="PTHR38338">
    <property type="entry name" value="AGAP013079-PA"/>
    <property type="match status" value="1"/>
</dbReference>
<sequence>MAFMMPVMKNDYNIYPSCPSSRAGCGTPQSRGSSRGSSLSTSPSGVSSFLSSPRHSHTPAYTSMPKSESQTSLHKFHSRLLEKLRKTFRGKDSSSDDVNRQSSSGTVTIR</sequence>